<organism evidence="1 2">
    <name type="scientific">Sinanodonta woodiana</name>
    <name type="common">Chinese pond mussel</name>
    <name type="synonym">Anodonta woodiana</name>
    <dbReference type="NCBI Taxonomy" id="1069815"/>
    <lineage>
        <taxon>Eukaryota</taxon>
        <taxon>Metazoa</taxon>
        <taxon>Spiralia</taxon>
        <taxon>Lophotrochozoa</taxon>
        <taxon>Mollusca</taxon>
        <taxon>Bivalvia</taxon>
        <taxon>Autobranchia</taxon>
        <taxon>Heteroconchia</taxon>
        <taxon>Palaeoheterodonta</taxon>
        <taxon>Unionida</taxon>
        <taxon>Unionoidea</taxon>
        <taxon>Unionidae</taxon>
        <taxon>Unioninae</taxon>
        <taxon>Sinanodonta</taxon>
    </lineage>
</organism>
<gene>
    <name evidence="1" type="ORF">ACJMK2_008539</name>
</gene>
<accession>A0ABD3VPZ7</accession>
<sequence length="77" mass="9070">MPFEEVKSLHSTWKELKLYPSFASKSKTSEEQKGGKPYLLMDLRRLPRPHSSVPLVRQLKRKMTLTYIVLVQQQKKV</sequence>
<evidence type="ECO:0000313" key="1">
    <source>
        <dbReference type="EMBL" id="KAL3862582.1"/>
    </source>
</evidence>
<dbReference type="EMBL" id="JBJQND010000011">
    <property type="protein sequence ID" value="KAL3862582.1"/>
    <property type="molecule type" value="Genomic_DNA"/>
</dbReference>
<name>A0ABD3VPZ7_SINWO</name>
<proteinExistence type="predicted"/>
<dbReference type="Proteomes" id="UP001634394">
    <property type="component" value="Unassembled WGS sequence"/>
</dbReference>
<protein>
    <submittedName>
        <fullName evidence="1">Uncharacterized protein</fullName>
    </submittedName>
</protein>
<comment type="caution">
    <text evidence="1">The sequence shown here is derived from an EMBL/GenBank/DDBJ whole genome shotgun (WGS) entry which is preliminary data.</text>
</comment>
<keyword evidence="2" id="KW-1185">Reference proteome</keyword>
<reference evidence="1 2" key="1">
    <citation type="submission" date="2024-11" db="EMBL/GenBank/DDBJ databases">
        <title>Chromosome-level genome assembly of the freshwater bivalve Anodonta woodiana.</title>
        <authorList>
            <person name="Chen X."/>
        </authorList>
    </citation>
    <scope>NUCLEOTIDE SEQUENCE [LARGE SCALE GENOMIC DNA]</scope>
    <source>
        <strain evidence="1">MN2024</strain>
        <tissue evidence="1">Gills</tissue>
    </source>
</reference>
<dbReference type="AlphaFoldDB" id="A0ABD3VPZ7"/>
<evidence type="ECO:0000313" key="2">
    <source>
        <dbReference type="Proteomes" id="UP001634394"/>
    </source>
</evidence>